<dbReference type="GO" id="GO:0005085">
    <property type="term" value="F:guanyl-nucleotide exchange factor activity"/>
    <property type="evidence" value="ECO:0007669"/>
    <property type="project" value="TreeGrafter"/>
</dbReference>
<dbReference type="Gene3D" id="2.130.10.30">
    <property type="entry name" value="Regulator of chromosome condensation 1/beta-lactamase-inhibitor protein II"/>
    <property type="match status" value="2"/>
</dbReference>
<dbReference type="PANTHER" id="PTHR45982">
    <property type="entry name" value="REGULATOR OF CHROMOSOME CONDENSATION"/>
    <property type="match status" value="1"/>
</dbReference>
<evidence type="ECO:0008006" key="4">
    <source>
        <dbReference type="Google" id="ProtNLM"/>
    </source>
</evidence>
<evidence type="ECO:0000313" key="2">
    <source>
        <dbReference type="EMBL" id="TDB69166.1"/>
    </source>
</evidence>
<dbReference type="SUPFAM" id="SSF50985">
    <property type="entry name" value="RCC1/BLIP-II"/>
    <property type="match status" value="1"/>
</dbReference>
<feature type="chain" id="PRO_5020764694" description="Chromosome condensation regulator" evidence="1">
    <location>
        <begin position="26"/>
        <end position="374"/>
    </location>
</feature>
<feature type="signal peptide" evidence="1">
    <location>
        <begin position="1"/>
        <end position="25"/>
    </location>
</feature>
<dbReference type="InterPro" id="IPR009091">
    <property type="entry name" value="RCC1/BLIP-II"/>
</dbReference>
<reference evidence="2 3" key="1">
    <citation type="submission" date="2019-02" db="EMBL/GenBank/DDBJ databases">
        <title>Arundinibacter roseus gen. nov., sp. nov., a new member of the family Cytophagaceae.</title>
        <authorList>
            <person name="Szuroczki S."/>
            <person name="Khayer B."/>
            <person name="Sproer C."/>
            <person name="Toumi M."/>
            <person name="Szabo A."/>
            <person name="Felfoldi T."/>
            <person name="Schumann P."/>
            <person name="Toth E."/>
        </authorList>
    </citation>
    <scope>NUCLEOTIDE SEQUENCE [LARGE SCALE GENOMIC DNA]</scope>
    <source>
        <strain evidence="2 3">DMA-k-7a</strain>
    </source>
</reference>
<dbReference type="GO" id="GO:0005737">
    <property type="term" value="C:cytoplasm"/>
    <property type="evidence" value="ECO:0007669"/>
    <property type="project" value="TreeGrafter"/>
</dbReference>
<dbReference type="InterPro" id="IPR000408">
    <property type="entry name" value="Reg_chr_condens"/>
</dbReference>
<dbReference type="Pfam" id="PF13540">
    <property type="entry name" value="RCC1_2"/>
    <property type="match status" value="1"/>
</dbReference>
<keyword evidence="1" id="KW-0732">Signal</keyword>
<evidence type="ECO:0000313" key="3">
    <source>
        <dbReference type="Proteomes" id="UP000295706"/>
    </source>
</evidence>
<comment type="caution">
    <text evidence="2">The sequence shown here is derived from an EMBL/GenBank/DDBJ whole genome shotgun (WGS) entry which is preliminary data.</text>
</comment>
<keyword evidence="3" id="KW-1185">Reference proteome</keyword>
<dbReference type="RefSeq" id="WP_132113991.1">
    <property type="nucleotide sequence ID" value="NZ_SMJU01000001.1"/>
</dbReference>
<sequence>MIFREVCFPKLISLLIIIIFNNACNQGTTDNLIPNDKFLINEDPNGYSLYGFGENQVNEFGNTTLGFFNKSKFLTSNVIKVLTYGNSTAIIKSDSSFWISENAEFKKLIEKVKDAAISSTNIYFIDIQNKLYGLGSNSRGQLGRDNYGGNFSNPKYIDSDVISVSAGLDYLMYIKDDFTLWGLGDNFGNQIHPEFVADFIYPQKVMENIKKVRCSNYLTLFLDKNNNMYGVGDNYNNRFGIKDMKDNSSIKEPFLIKGDINNFAIGDGFLLFVDNKGILYGCGINSHGQLNSKPSEHYYREPISPKIITENVANIAAGNSHSLVLKKDGSLWSCGKNSSGQLGDGTFFQSNKLIRIDSKVKNIFSSSEHSLILK</sequence>
<name>A0A4R4KQC5_9BACT</name>
<dbReference type="OrthoDB" id="615576at2"/>
<dbReference type="InterPro" id="IPR051553">
    <property type="entry name" value="Ran_GTPase-activating"/>
</dbReference>
<evidence type="ECO:0000256" key="1">
    <source>
        <dbReference type="SAM" id="SignalP"/>
    </source>
</evidence>
<gene>
    <name evidence="2" type="ORF">EZE20_02180</name>
</gene>
<accession>A0A4R4KQC5</accession>
<dbReference type="EMBL" id="SMJU01000001">
    <property type="protein sequence ID" value="TDB69166.1"/>
    <property type="molecule type" value="Genomic_DNA"/>
</dbReference>
<protein>
    <recommendedName>
        <fullName evidence="4">Chromosome condensation regulator</fullName>
    </recommendedName>
</protein>
<dbReference type="AlphaFoldDB" id="A0A4R4KQC5"/>
<dbReference type="PROSITE" id="PS50012">
    <property type="entry name" value="RCC1_3"/>
    <property type="match status" value="3"/>
</dbReference>
<organism evidence="2 3">
    <name type="scientific">Arundinibacter roseus</name>
    <dbReference type="NCBI Taxonomy" id="2070510"/>
    <lineage>
        <taxon>Bacteria</taxon>
        <taxon>Pseudomonadati</taxon>
        <taxon>Bacteroidota</taxon>
        <taxon>Cytophagia</taxon>
        <taxon>Cytophagales</taxon>
        <taxon>Spirosomataceae</taxon>
        <taxon>Arundinibacter</taxon>
    </lineage>
</organism>
<dbReference type="PANTHER" id="PTHR45982:SF1">
    <property type="entry name" value="REGULATOR OF CHROMOSOME CONDENSATION"/>
    <property type="match status" value="1"/>
</dbReference>
<dbReference type="Proteomes" id="UP000295706">
    <property type="component" value="Unassembled WGS sequence"/>
</dbReference>
<proteinExistence type="predicted"/>
<dbReference type="PROSITE" id="PS00626">
    <property type="entry name" value="RCC1_2"/>
    <property type="match status" value="1"/>
</dbReference>